<dbReference type="GO" id="GO:0016301">
    <property type="term" value="F:kinase activity"/>
    <property type="evidence" value="ECO:0007669"/>
    <property type="project" value="UniProtKB-KW"/>
</dbReference>
<keyword evidence="1" id="KW-0597">Phosphoprotein</keyword>
<evidence type="ECO:0000313" key="10">
    <source>
        <dbReference type="Proteomes" id="UP000557392"/>
    </source>
</evidence>
<reference evidence="9 10" key="1">
    <citation type="submission" date="2020-08" db="EMBL/GenBank/DDBJ databases">
        <title>Genomic Encyclopedia of Type Strains, Phase IV (KMG-IV): sequencing the most valuable type-strain genomes for metagenomic binning, comparative biology and taxonomic classification.</title>
        <authorList>
            <person name="Goeker M."/>
        </authorList>
    </citation>
    <scope>NUCLEOTIDE SEQUENCE [LARGE SCALE GENOMIC DNA]</scope>
    <source>
        <strain evidence="9 10">DSM 101806</strain>
    </source>
</reference>
<dbReference type="SUPFAM" id="SSF55874">
    <property type="entry name" value="ATPase domain of HSP90 chaperone/DNA topoisomerase II/histidine kinase"/>
    <property type="match status" value="1"/>
</dbReference>
<keyword evidence="10" id="KW-1185">Reference proteome</keyword>
<dbReference type="SUPFAM" id="SSF55785">
    <property type="entry name" value="PYP-like sensor domain (PAS domain)"/>
    <property type="match status" value="1"/>
</dbReference>
<evidence type="ECO:0000256" key="1">
    <source>
        <dbReference type="ARBA" id="ARBA00022553"/>
    </source>
</evidence>
<accession>A0A7W6JR07</accession>
<evidence type="ECO:0000256" key="5">
    <source>
        <dbReference type="ARBA" id="ARBA00022840"/>
    </source>
</evidence>
<dbReference type="Gene3D" id="1.10.287.130">
    <property type="match status" value="1"/>
</dbReference>
<dbReference type="AlphaFoldDB" id="A0A7W6JR07"/>
<dbReference type="CDD" id="cd00130">
    <property type="entry name" value="PAS"/>
    <property type="match status" value="1"/>
</dbReference>
<name>A0A7W6JR07_9SPHN</name>
<evidence type="ECO:0000256" key="2">
    <source>
        <dbReference type="ARBA" id="ARBA00022679"/>
    </source>
</evidence>
<dbReference type="GO" id="GO:0000160">
    <property type="term" value="P:phosphorelay signal transduction system"/>
    <property type="evidence" value="ECO:0007669"/>
    <property type="project" value="UniProtKB-KW"/>
</dbReference>
<dbReference type="EMBL" id="JACIEH010000001">
    <property type="protein sequence ID" value="MBB4097962.1"/>
    <property type="molecule type" value="Genomic_DNA"/>
</dbReference>
<dbReference type="SMART" id="SM00387">
    <property type="entry name" value="HATPase_c"/>
    <property type="match status" value="1"/>
</dbReference>
<dbReference type="Proteomes" id="UP000557392">
    <property type="component" value="Unassembled WGS sequence"/>
</dbReference>
<keyword evidence="5" id="KW-0067">ATP-binding</keyword>
<dbReference type="InterPro" id="IPR005467">
    <property type="entry name" value="His_kinase_dom"/>
</dbReference>
<dbReference type="InterPro" id="IPR035965">
    <property type="entry name" value="PAS-like_dom_sf"/>
</dbReference>
<dbReference type="InterPro" id="IPR003594">
    <property type="entry name" value="HATPase_dom"/>
</dbReference>
<dbReference type="SMART" id="SM00091">
    <property type="entry name" value="PAS"/>
    <property type="match status" value="2"/>
</dbReference>
<dbReference type="InterPro" id="IPR013767">
    <property type="entry name" value="PAS_fold"/>
</dbReference>
<keyword evidence="4" id="KW-0418">Kinase</keyword>
<dbReference type="RefSeq" id="WP_183996029.1">
    <property type="nucleotide sequence ID" value="NZ_JACIEH010000001.1"/>
</dbReference>
<dbReference type="PROSITE" id="PS50109">
    <property type="entry name" value="HIS_KIN"/>
    <property type="match status" value="1"/>
</dbReference>
<dbReference type="GO" id="GO:0006355">
    <property type="term" value="P:regulation of DNA-templated transcription"/>
    <property type="evidence" value="ECO:0007669"/>
    <property type="project" value="InterPro"/>
</dbReference>
<dbReference type="PANTHER" id="PTHR43065">
    <property type="entry name" value="SENSOR HISTIDINE KINASE"/>
    <property type="match status" value="1"/>
</dbReference>
<feature type="domain" description="PAS" evidence="8">
    <location>
        <begin position="4"/>
        <end position="48"/>
    </location>
</feature>
<keyword evidence="3" id="KW-0547">Nucleotide-binding</keyword>
<evidence type="ECO:0000256" key="6">
    <source>
        <dbReference type="ARBA" id="ARBA00023012"/>
    </source>
</evidence>
<keyword evidence="2" id="KW-0808">Transferase</keyword>
<organism evidence="9 10">
    <name type="scientific">Sphingomonas kyeonggiensis</name>
    <dbReference type="NCBI Taxonomy" id="1268553"/>
    <lineage>
        <taxon>Bacteria</taxon>
        <taxon>Pseudomonadati</taxon>
        <taxon>Pseudomonadota</taxon>
        <taxon>Alphaproteobacteria</taxon>
        <taxon>Sphingomonadales</taxon>
        <taxon>Sphingomonadaceae</taxon>
        <taxon>Sphingomonas</taxon>
    </lineage>
</organism>
<dbReference type="GO" id="GO:0005524">
    <property type="term" value="F:ATP binding"/>
    <property type="evidence" value="ECO:0007669"/>
    <property type="project" value="UniProtKB-KW"/>
</dbReference>
<keyword evidence="6" id="KW-0902">Two-component regulatory system</keyword>
<dbReference type="Gene3D" id="3.30.450.20">
    <property type="entry name" value="PAS domain"/>
    <property type="match status" value="2"/>
</dbReference>
<sequence>MPLSHELFRAMIDVATESMIVRDAAGRIVAWNQAATDLYGFARDQAIGWRADDLLQSVPRVEVAERQAPGFWTALITRQTVKRKTVQVEARLSALYEADGSLGYILEASSQVIGDGAEARGREQYRAMFQHMPIALCSVNSDALTPYYASLGINDRIDMDRLLLEQPAILQRVGELCYFEELNARCVELLGATHQDQLVGKPVAFAFALRPDTYRKIVVAGIHGTKAEQETQLVGIDGRVRDVLLACIRYQDGRSRSTLTGIMDIGARLKAEADFHRVSAQFERASRVSFLGEAFSMIAHEMSQPISAVAAGSQSGLHWLEQDPPDFAAARLCFSRNLSHAMRARDVIGRVRDMAEAGAPVLVETSLSELVADATLIVAGRSRAQRIRIVITDNTSPHKVEVDKARLEQVVVNILSNAIEMIEVARPQRRLIEVILDDMDSTVCCSIRDSGPGFQPDRLAGVFDRNLVRNKSEQSLGLPLCRAIVEHHDGRIFASNDSPLGGASVRFELPASFHSRKRALVDQIE</sequence>
<feature type="domain" description="Histidine kinase" evidence="7">
    <location>
        <begin position="297"/>
        <end position="513"/>
    </location>
</feature>
<proteinExistence type="predicted"/>
<gene>
    <name evidence="9" type="ORF">GGR46_001495</name>
</gene>
<dbReference type="InterPro" id="IPR036890">
    <property type="entry name" value="HATPase_C_sf"/>
</dbReference>
<dbReference type="InterPro" id="IPR000014">
    <property type="entry name" value="PAS"/>
</dbReference>
<dbReference type="Pfam" id="PF02518">
    <property type="entry name" value="HATPase_c"/>
    <property type="match status" value="1"/>
</dbReference>
<evidence type="ECO:0000313" key="9">
    <source>
        <dbReference type="EMBL" id="MBB4097962.1"/>
    </source>
</evidence>
<dbReference type="Pfam" id="PF00989">
    <property type="entry name" value="PAS"/>
    <property type="match status" value="1"/>
</dbReference>
<dbReference type="Gene3D" id="3.30.565.10">
    <property type="entry name" value="Histidine kinase-like ATPase, C-terminal domain"/>
    <property type="match status" value="1"/>
</dbReference>
<evidence type="ECO:0000256" key="3">
    <source>
        <dbReference type="ARBA" id="ARBA00022741"/>
    </source>
</evidence>
<protein>
    <submittedName>
        <fullName evidence="9">PAS domain S-box-containing protein</fullName>
    </submittedName>
</protein>
<dbReference type="PROSITE" id="PS50112">
    <property type="entry name" value="PAS"/>
    <property type="match status" value="1"/>
</dbReference>
<evidence type="ECO:0000259" key="7">
    <source>
        <dbReference type="PROSITE" id="PS50109"/>
    </source>
</evidence>
<evidence type="ECO:0000256" key="4">
    <source>
        <dbReference type="ARBA" id="ARBA00022777"/>
    </source>
</evidence>
<evidence type="ECO:0000259" key="8">
    <source>
        <dbReference type="PROSITE" id="PS50112"/>
    </source>
</evidence>
<dbReference type="PANTHER" id="PTHR43065:SF10">
    <property type="entry name" value="PEROXIDE STRESS-ACTIVATED HISTIDINE KINASE MAK3"/>
    <property type="match status" value="1"/>
</dbReference>
<dbReference type="NCBIfam" id="TIGR00229">
    <property type="entry name" value="sensory_box"/>
    <property type="match status" value="1"/>
</dbReference>
<dbReference type="Pfam" id="PF13426">
    <property type="entry name" value="PAS_9"/>
    <property type="match status" value="1"/>
</dbReference>
<comment type="caution">
    <text evidence="9">The sequence shown here is derived from an EMBL/GenBank/DDBJ whole genome shotgun (WGS) entry which is preliminary data.</text>
</comment>